<evidence type="ECO:0000313" key="3">
    <source>
        <dbReference type="RefSeq" id="XP_018021002.2"/>
    </source>
</evidence>
<evidence type="ECO:0000256" key="1">
    <source>
        <dbReference type="SAM" id="MobiDB-lite"/>
    </source>
</evidence>
<dbReference type="OrthoDB" id="158357at2759"/>
<keyword evidence="2" id="KW-1185">Reference proteome</keyword>
<evidence type="ECO:0000313" key="2">
    <source>
        <dbReference type="Proteomes" id="UP000694843"/>
    </source>
</evidence>
<dbReference type="AlphaFoldDB" id="A0A8B7P4X3"/>
<dbReference type="GeneID" id="108677299"/>
<organism evidence="2 3">
    <name type="scientific">Hyalella azteca</name>
    <name type="common">Amphipod</name>
    <dbReference type="NCBI Taxonomy" id="294128"/>
    <lineage>
        <taxon>Eukaryota</taxon>
        <taxon>Metazoa</taxon>
        <taxon>Ecdysozoa</taxon>
        <taxon>Arthropoda</taxon>
        <taxon>Crustacea</taxon>
        <taxon>Multicrustacea</taxon>
        <taxon>Malacostraca</taxon>
        <taxon>Eumalacostraca</taxon>
        <taxon>Peracarida</taxon>
        <taxon>Amphipoda</taxon>
        <taxon>Senticaudata</taxon>
        <taxon>Talitrida</taxon>
        <taxon>Talitroidea</taxon>
        <taxon>Hyalellidae</taxon>
        <taxon>Hyalella</taxon>
    </lineage>
</organism>
<dbReference type="GO" id="GO:0000285">
    <property type="term" value="F:1-phosphatidylinositol-3-phosphate 5-kinase activity"/>
    <property type="evidence" value="ECO:0007669"/>
    <property type="project" value="TreeGrafter"/>
</dbReference>
<feature type="region of interest" description="Disordered" evidence="1">
    <location>
        <begin position="282"/>
        <end position="305"/>
    </location>
</feature>
<dbReference type="GO" id="GO:0046854">
    <property type="term" value="P:phosphatidylinositol phosphate biosynthetic process"/>
    <property type="evidence" value="ECO:0007669"/>
    <property type="project" value="TreeGrafter"/>
</dbReference>
<feature type="region of interest" description="Disordered" evidence="1">
    <location>
        <begin position="229"/>
        <end position="260"/>
    </location>
</feature>
<dbReference type="Gene3D" id="3.50.7.10">
    <property type="entry name" value="GroEL"/>
    <property type="match status" value="1"/>
</dbReference>
<dbReference type="PANTHER" id="PTHR45748">
    <property type="entry name" value="1-PHOSPHATIDYLINOSITOL 3-PHOSPHATE 5-KINASE-RELATED"/>
    <property type="match status" value="1"/>
</dbReference>
<dbReference type="SUPFAM" id="SSF52029">
    <property type="entry name" value="GroEL apical domain-like"/>
    <property type="match status" value="1"/>
</dbReference>
<dbReference type="InterPro" id="IPR027409">
    <property type="entry name" value="GroEL-like_apical_dom_sf"/>
</dbReference>
<protein>
    <submittedName>
        <fullName evidence="3">1-phosphatidylinositol 3-phosphate 5-kinase</fullName>
    </submittedName>
</protein>
<feature type="region of interest" description="Disordered" evidence="1">
    <location>
        <begin position="535"/>
        <end position="558"/>
    </location>
</feature>
<feature type="compositionally biased region" description="Basic and acidic residues" evidence="1">
    <location>
        <begin position="229"/>
        <end position="238"/>
    </location>
</feature>
<dbReference type="GO" id="GO:0010008">
    <property type="term" value="C:endosome membrane"/>
    <property type="evidence" value="ECO:0007669"/>
    <property type="project" value="TreeGrafter"/>
</dbReference>
<feature type="region of interest" description="Disordered" evidence="1">
    <location>
        <begin position="595"/>
        <end position="669"/>
    </location>
</feature>
<sequence length="706" mass="77070">MQEADNVRAVVMRIASFRPRPHVVLLEGSLTHACVHKLQASGLTVVLCVKRRLLEAVARATQAEIITDLTTCNQGQVLGLCHKFDCRTYDVTSSSKTDLQYFRESKKGGSRSSFLSHENKENLDLSSPASPGDGPLVDKAATTVKKHLMFFTGCPAHLGCTVLLRGGTMAELRRVKKVVQFMVFVLYNWKLERSYLLQERALVSSQCFSGFGNMDSTEDFDIVHLDNGEGNEADREGNKGTPSAIYAGIPKSNEADAGREDHDEALPTIKPEKIETPAEVAPDNKDMKSCSHVGGRSSVPQSPSPLAEVIHDCSDPLRSEVVPRSRTLSVVVVDEVSFDDVLKNAFKKALNEMVICTSPYIRKPVPFWETEAGQASPLRKFFPKTLYYSIHLNSTQGKRRTGLNIPASNACNISEQKPTGDQLETTRRIVVREQHPFVTSSMWGDSFIRGVAYADYRACGGQLRVAPAHQNVLNKLGSSADERAAYGNATESAYLGGHIVDADEPDEELVFVLDEDLYRDEDDVALKPWKWEALGGRRRPSGHPAPSPREQGEGAASGPAVRLSSVTWSFSLAKYLEVWFYGGGVATAAPHNYHEQRYSDKPHPNTNTTEPSANLPPGDSLIPSSVSCNPGAENMGGANAGRHAAPSAGHGGERSPCKGDQNPCFGSSEGKGMGGSGLFSSDCPHPLHRPHHRQFFYNNQRLVKVS</sequence>
<dbReference type="Proteomes" id="UP000694843">
    <property type="component" value="Unplaced"/>
</dbReference>
<dbReference type="RefSeq" id="XP_018021002.2">
    <property type="nucleotide sequence ID" value="XM_018165513.2"/>
</dbReference>
<accession>A0A8B7P4X3</accession>
<dbReference type="PANTHER" id="PTHR45748:SF7">
    <property type="entry name" value="1-PHOSPHATIDYLINOSITOL 3-PHOSPHATE 5-KINASE-RELATED"/>
    <property type="match status" value="1"/>
</dbReference>
<proteinExistence type="predicted"/>
<name>A0A8B7P4X3_HYAAZ</name>
<dbReference type="KEGG" id="hazt:108677299"/>
<feature type="non-terminal residue" evidence="3">
    <location>
        <position position="706"/>
    </location>
</feature>
<reference evidence="3" key="1">
    <citation type="submission" date="2025-08" db="UniProtKB">
        <authorList>
            <consortium name="RefSeq"/>
        </authorList>
    </citation>
    <scope>IDENTIFICATION</scope>
    <source>
        <tissue evidence="3">Whole organism</tissue>
    </source>
</reference>
<gene>
    <name evidence="3" type="primary">LOC108677299</name>
</gene>